<dbReference type="PANTHER" id="PTHR43318:SF2">
    <property type="entry name" value="UDP-N-ACETYLGLUCOSAMINE 4,6-DEHYDRATASE (INVERTING)"/>
    <property type="match status" value="1"/>
</dbReference>
<dbReference type="InterPro" id="IPR020025">
    <property type="entry name" value="PseB"/>
</dbReference>
<evidence type="ECO:0000313" key="4">
    <source>
        <dbReference type="Proteomes" id="UP000094784"/>
    </source>
</evidence>
<dbReference type="SUPFAM" id="SSF51735">
    <property type="entry name" value="NAD(P)-binding Rossmann-fold domains"/>
    <property type="match status" value="1"/>
</dbReference>
<name>A0A1E4RAV4_9BACI</name>
<dbReference type="Pfam" id="PF02719">
    <property type="entry name" value="Polysacc_synt_2"/>
    <property type="match status" value="1"/>
</dbReference>
<dbReference type="AlphaFoldDB" id="A0A1E4RAV4"/>
<dbReference type="CDD" id="cd05237">
    <property type="entry name" value="UDP_invert_4-6DH_SDR_e"/>
    <property type="match status" value="1"/>
</dbReference>
<protein>
    <submittedName>
        <fullName evidence="3">UDP-N-acetylglucosamine 4,6-dehydratase (Inverting)</fullName>
    </submittedName>
</protein>
<dbReference type="NCBIfam" id="TIGR03589">
    <property type="entry name" value="PseB"/>
    <property type="match status" value="1"/>
</dbReference>
<gene>
    <name evidence="3" type="ORF">BG258_02575</name>
</gene>
<accession>A0A1E4RAV4</accession>
<feature type="domain" description="Polysaccharide biosynthesis protein CapD-like" evidence="2">
    <location>
        <begin position="7"/>
        <end position="277"/>
    </location>
</feature>
<proteinExistence type="inferred from homology"/>
<comment type="similarity">
    <text evidence="1">Belongs to the polysaccharide synthase family.</text>
</comment>
<comment type="caution">
    <text evidence="3">The sequence shown here is derived from an EMBL/GenBank/DDBJ whole genome shotgun (WGS) entry which is preliminary data.</text>
</comment>
<dbReference type="EMBL" id="MECQ01000001">
    <property type="protein sequence ID" value="ODV57601.1"/>
    <property type="molecule type" value="Genomic_DNA"/>
</dbReference>
<evidence type="ECO:0000313" key="3">
    <source>
        <dbReference type="EMBL" id="ODV57601.1"/>
    </source>
</evidence>
<dbReference type="PANTHER" id="PTHR43318">
    <property type="entry name" value="UDP-N-ACETYLGLUCOSAMINE 4,6-DEHYDRATASE"/>
    <property type="match status" value="1"/>
</dbReference>
<dbReference type="Proteomes" id="UP000094784">
    <property type="component" value="Unassembled WGS sequence"/>
</dbReference>
<sequence length="322" mass="36135">MLENKTVLVTGGTGSFGKNFVKQALKLNVKKIIIFSRDELKQYEMRQQFHDERIRFFIGDVRDKERLDRAFDGVDIVVHAAAMKHVEACEYNPFEAIKTNIHGAQNIIEAAIDCGVEKVIALSTDKACSPVNLYGATKLASDKLFVAANSYVGSKKTGFSVVRYGNVAGSRGSVVPFFKKICVTGTVPVTDERMTRFWITLDQGVQFVIDSLERMHGGEIFVPKIPSMKVMDLAKAIAPECEVEIVGIRPGEKLHEAMIMEDDARHTVEFDDHYVIQPEFPWWSKKFAEGGKTLPEGFAYTSDNNTEWLTIEQLEKLSEDIS</sequence>
<dbReference type="InterPro" id="IPR003869">
    <property type="entry name" value="Polysac_CapD-like"/>
</dbReference>
<dbReference type="InterPro" id="IPR051203">
    <property type="entry name" value="Polysaccharide_Synthase-Rel"/>
</dbReference>
<dbReference type="OrthoDB" id="9803111at2"/>
<evidence type="ECO:0000256" key="1">
    <source>
        <dbReference type="ARBA" id="ARBA00007430"/>
    </source>
</evidence>
<reference evidence="3 4" key="1">
    <citation type="submission" date="2016-09" db="EMBL/GenBank/DDBJ databases">
        <title>Draft genome sequence of the soil isolate, Lysinibacillus fusiformis M5, a potential hypoxanthine producer.</title>
        <authorList>
            <person name="Gallegos-Monterrosa R."/>
            <person name="Maroti G."/>
            <person name="Balint B."/>
            <person name="Kovacs A.T."/>
        </authorList>
    </citation>
    <scope>NUCLEOTIDE SEQUENCE [LARGE SCALE GENOMIC DNA]</scope>
    <source>
        <strain evidence="3 4">M5</strain>
    </source>
</reference>
<dbReference type="Gene3D" id="3.40.50.720">
    <property type="entry name" value="NAD(P)-binding Rossmann-like Domain"/>
    <property type="match status" value="1"/>
</dbReference>
<dbReference type="InterPro" id="IPR036291">
    <property type="entry name" value="NAD(P)-bd_dom_sf"/>
</dbReference>
<organism evidence="3 4">
    <name type="scientific">Lysinibacillus fusiformis</name>
    <dbReference type="NCBI Taxonomy" id="28031"/>
    <lineage>
        <taxon>Bacteria</taxon>
        <taxon>Bacillati</taxon>
        <taxon>Bacillota</taxon>
        <taxon>Bacilli</taxon>
        <taxon>Bacillales</taxon>
        <taxon>Bacillaceae</taxon>
        <taxon>Lysinibacillus</taxon>
    </lineage>
</organism>
<evidence type="ECO:0000259" key="2">
    <source>
        <dbReference type="Pfam" id="PF02719"/>
    </source>
</evidence>